<dbReference type="InterPro" id="IPR029044">
    <property type="entry name" value="Nucleotide-diphossugar_trans"/>
</dbReference>
<dbReference type="AlphaFoldDB" id="A0A563W5B4"/>
<evidence type="ECO:0000313" key="3">
    <source>
        <dbReference type="Proteomes" id="UP000320055"/>
    </source>
</evidence>
<keyword evidence="2" id="KW-0808">Transferase</keyword>
<evidence type="ECO:0000259" key="1">
    <source>
        <dbReference type="Pfam" id="PF00535"/>
    </source>
</evidence>
<dbReference type="Proteomes" id="UP000320055">
    <property type="component" value="Unassembled WGS sequence"/>
</dbReference>
<dbReference type="InterPro" id="IPR001173">
    <property type="entry name" value="Glyco_trans_2-like"/>
</dbReference>
<gene>
    <name evidence="2" type="primary">aglE</name>
    <name evidence="2" type="ORF">H1P_950015</name>
</gene>
<dbReference type="SUPFAM" id="SSF53448">
    <property type="entry name" value="Nucleotide-diphospho-sugar transferases"/>
    <property type="match status" value="1"/>
</dbReference>
<dbReference type="Pfam" id="PF00535">
    <property type="entry name" value="Glycos_transf_2"/>
    <property type="match status" value="1"/>
</dbReference>
<protein>
    <submittedName>
        <fullName evidence="2">Glycosyltransferase AglE</fullName>
        <ecNumber evidence="2">2.4.1.-</ecNumber>
    </submittedName>
</protein>
<accession>A0A563W5B4</accession>
<dbReference type="GO" id="GO:0016757">
    <property type="term" value="F:glycosyltransferase activity"/>
    <property type="evidence" value="ECO:0007669"/>
    <property type="project" value="UniProtKB-KW"/>
</dbReference>
<name>A0A563W5B4_9CYAN</name>
<evidence type="ECO:0000313" key="2">
    <source>
        <dbReference type="EMBL" id="VEP18899.1"/>
    </source>
</evidence>
<dbReference type="InterPro" id="IPR050834">
    <property type="entry name" value="Glycosyltransf_2"/>
</dbReference>
<sequence length="299" mass="33771">MNNKDNSFFVSVIIPVFNDSERLKKCLLALEKQIYPKSLFEIIVVDNNSSENIEIVTSQFSQVRLIVEKNPGSYSARNRGIALAKGQILAFIDSDCLPVEQWIASGVEALKSETIDLVGGDVVFTFSSYKSFAEVYDSVTNMQIENNIKNRKVSKTANLFVKKNVFDAVGLFPSHLKSGGDVIWTKKATKANFNLVYSPEAKVFHPARKLLPLLKKQYRVGKGQVEIWLEQNDSSWKIFRKIINGIKPPSLSIIFDKNIGDTKTELIFIWLTGWICNIATNTGRINNLNQLFKKKLQNS</sequence>
<dbReference type="PANTHER" id="PTHR43685:SF2">
    <property type="entry name" value="GLYCOSYLTRANSFERASE 2-LIKE DOMAIN-CONTAINING PROTEIN"/>
    <property type="match status" value="1"/>
</dbReference>
<dbReference type="EC" id="2.4.1.-" evidence="2"/>
<reference evidence="2 3" key="1">
    <citation type="submission" date="2019-01" db="EMBL/GenBank/DDBJ databases">
        <authorList>
            <person name="Brito A."/>
        </authorList>
    </citation>
    <scope>NUCLEOTIDE SEQUENCE [LARGE SCALE GENOMIC DNA]</scope>
    <source>
        <strain evidence="2">1</strain>
    </source>
</reference>
<keyword evidence="2" id="KW-0328">Glycosyltransferase</keyword>
<dbReference type="EMBL" id="CAACVJ010000704">
    <property type="protein sequence ID" value="VEP18899.1"/>
    <property type="molecule type" value="Genomic_DNA"/>
</dbReference>
<organism evidence="2 3">
    <name type="scientific">Hyella patelloides LEGE 07179</name>
    <dbReference type="NCBI Taxonomy" id="945734"/>
    <lineage>
        <taxon>Bacteria</taxon>
        <taxon>Bacillati</taxon>
        <taxon>Cyanobacteriota</taxon>
        <taxon>Cyanophyceae</taxon>
        <taxon>Pleurocapsales</taxon>
        <taxon>Hyellaceae</taxon>
        <taxon>Hyella</taxon>
    </lineage>
</organism>
<proteinExistence type="predicted"/>
<dbReference type="RefSeq" id="WP_144868465.1">
    <property type="nucleotide sequence ID" value="NZ_LR213852.1"/>
</dbReference>
<dbReference type="OrthoDB" id="153025at2"/>
<feature type="domain" description="Glycosyltransferase 2-like" evidence="1">
    <location>
        <begin position="11"/>
        <end position="148"/>
    </location>
</feature>
<dbReference type="Gene3D" id="3.90.550.10">
    <property type="entry name" value="Spore Coat Polysaccharide Biosynthesis Protein SpsA, Chain A"/>
    <property type="match status" value="1"/>
</dbReference>
<dbReference type="PANTHER" id="PTHR43685">
    <property type="entry name" value="GLYCOSYLTRANSFERASE"/>
    <property type="match status" value="1"/>
</dbReference>
<keyword evidence="3" id="KW-1185">Reference proteome</keyword>